<name>A0A5B1LK35_9ACTN</name>
<evidence type="ECO:0000259" key="2">
    <source>
        <dbReference type="Pfam" id="PF04230"/>
    </source>
</evidence>
<dbReference type="GO" id="GO:0016740">
    <property type="term" value="F:transferase activity"/>
    <property type="evidence" value="ECO:0007669"/>
    <property type="project" value="UniProtKB-KW"/>
</dbReference>
<feature type="region of interest" description="Disordered" evidence="1">
    <location>
        <begin position="1"/>
        <end position="48"/>
    </location>
</feature>
<evidence type="ECO:0000313" key="4">
    <source>
        <dbReference type="Proteomes" id="UP000325003"/>
    </source>
</evidence>
<evidence type="ECO:0000313" key="3">
    <source>
        <dbReference type="EMBL" id="KAA1421071.1"/>
    </source>
</evidence>
<evidence type="ECO:0000256" key="1">
    <source>
        <dbReference type="SAM" id="MobiDB-lite"/>
    </source>
</evidence>
<keyword evidence="3" id="KW-0808">Transferase</keyword>
<feature type="domain" description="Polysaccharide pyruvyl transferase" evidence="2">
    <location>
        <begin position="85"/>
        <end position="289"/>
    </location>
</feature>
<reference evidence="3 4" key="1">
    <citation type="submission" date="2019-09" db="EMBL/GenBank/DDBJ databases">
        <title>Nocardioides panacisoli sp. nov., isolated from the soil of a ginseng field.</title>
        <authorList>
            <person name="Cho C."/>
        </authorList>
    </citation>
    <scope>NUCLEOTIDE SEQUENCE [LARGE SCALE GENOMIC DNA]</scope>
    <source>
        <strain evidence="3 4">BN130099</strain>
    </source>
</reference>
<dbReference type="Proteomes" id="UP000325003">
    <property type="component" value="Unassembled WGS sequence"/>
</dbReference>
<comment type="caution">
    <text evidence="3">The sequence shown here is derived from an EMBL/GenBank/DDBJ whole genome shotgun (WGS) entry which is preliminary data.</text>
</comment>
<gene>
    <name evidence="3" type="ORF">F0U44_01735</name>
</gene>
<feature type="compositionally biased region" description="Low complexity" evidence="1">
    <location>
        <begin position="449"/>
        <end position="472"/>
    </location>
</feature>
<organism evidence="3 4">
    <name type="scientific">Nocardioides humilatus</name>
    <dbReference type="NCBI Taxonomy" id="2607660"/>
    <lineage>
        <taxon>Bacteria</taxon>
        <taxon>Bacillati</taxon>
        <taxon>Actinomycetota</taxon>
        <taxon>Actinomycetes</taxon>
        <taxon>Propionibacteriales</taxon>
        <taxon>Nocardioidaceae</taxon>
        <taxon>Nocardioides</taxon>
    </lineage>
</organism>
<proteinExistence type="predicted"/>
<dbReference type="Pfam" id="PF04230">
    <property type="entry name" value="PS_pyruv_trans"/>
    <property type="match status" value="1"/>
</dbReference>
<dbReference type="EMBL" id="VUJV01000001">
    <property type="protein sequence ID" value="KAA1421071.1"/>
    <property type="molecule type" value="Genomic_DNA"/>
</dbReference>
<dbReference type="AlphaFoldDB" id="A0A5B1LK35"/>
<keyword evidence="4" id="KW-1185">Reference proteome</keyword>
<feature type="region of interest" description="Disordered" evidence="1">
    <location>
        <begin position="443"/>
        <end position="472"/>
    </location>
</feature>
<feature type="compositionally biased region" description="Basic and acidic residues" evidence="1">
    <location>
        <begin position="23"/>
        <end position="47"/>
    </location>
</feature>
<dbReference type="InterPro" id="IPR007345">
    <property type="entry name" value="Polysacch_pyruvyl_Trfase"/>
</dbReference>
<reference evidence="3 4" key="2">
    <citation type="submission" date="2019-09" db="EMBL/GenBank/DDBJ databases">
        <authorList>
            <person name="Jin C."/>
        </authorList>
    </citation>
    <scope>NUCLEOTIDE SEQUENCE [LARGE SCALE GENOMIC DNA]</scope>
    <source>
        <strain evidence="3 4">BN130099</strain>
    </source>
</reference>
<sequence length="472" mass="52165">MRQASDRLRPLQADPSRHRDRAARRDRSQLRPPPADRRLQGDRERLLRPRRAGLLTPARFSGVSHGSVNEKQPTIHLVSTAGHPNFGDEFIAASWLRFLAERQPETDVVLDCPEPGLAAFLFEGLHPRVKFTNMLWRVSWLTIDADPEEGDRIVDGVLRDLGSPLFDYGLLEARRATTVHLIGGGHITANWLHHGRLVRAARRLAELSEARFVATGLGLVPVIDPERIRDDLGACDHVSVRDAASAEIAGVDLGLEDAFLNLSSLPGFGARPDPTGKPGDVWISIQSDLSTPENFAAIVAAVRAMIESGRFEGRTIRYLESIPGRDRDRKAYDLLADLIPEENFMSFVQLWHEGFPGQPGQTWITTRFHFHQLAAAVGAEGVAIEIDDDYYRTKHQSMADLGTGFAIAPVGTTALPEPAADPEFRIKAGRLQRAKLDEAEAIYPRKKAPQPVREPVAPVAAPPRSRGAFGRR</sequence>
<protein>
    <submittedName>
        <fullName evidence="3">Polysaccharide pyruvyl transferase family protein</fullName>
    </submittedName>
</protein>
<accession>A0A5B1LK35</accession>